<comment type="caution">
    <text evidence="1">The sequence shown here is derived from an EMBL/GenBank/DDBJ whole genome shotgun (WGS) entry which is preliminary data.</text>
</comment>
<accession>A0A397GEJ6</accession>
<protein>
    <submittedName>
        <fullName evidence="1">Uncharacterized protein</fullName>
    </submittedName>
</protein>
<gene>
    <name evidence="1" type="ORF">Glove_583g2</name>
</gene>
<keyword evidence="2" id="KW-1185">Reference proteome</keyword>
<evidence type="ECO:0000313" key="2">
    <source>
        <dbReference type="Proteomes" id="UP000266861"/>
    </source>
</evidence>
<dbReference type="AlphaFoldDB" id="A0A397GEJ6"/>
<dbReference type="EMBL" id="PQFF01000491">
    <property type="protein sequence ID" value="RHZ47393.1"/>
    <property type="molecule type" value="Genomic_DNA"/>
</dbReference>
<dbReference type="Proteomes" id="UP000266861">
    <property type="component" value="Unassembled WGS sequence"/>
</dbReference>
<proteinExistence type="predicted"/>
<sequence>MGNGRNIQTTVTTATRTITTTATTTVTGTIITITTRHQYPKQPGQPQQN</sequence>
<name>A0A397GEJ6_9GLOM</name>
<evidence type="ECO:0000313" key="1">
    <source>
        <dbReference type="EMBL" id="RHZ47393.1"/>
    </source>
</evidence>
<organism evidence="1 2">
    <name type="scientific">Diversispora epigaea</name>
    <dbReference type="NCBI Taxonomy" id="1348612"/>
    <lineage>
        <taxon>Eukaryota</taxon>
        <taxon>Fungi</taxon>
        <taxon>Fungi incertae sedis</taxon>
        <taxon>Mucoromycota</taxon>
        <taxon>Glomeromycotina</taxon>
        <taxon>Glomeromycetes</taxon>
        <taxon>Diversisporales</taxon>
        <taxon>Diversisporaceae</taxon>
        <taxon>Diversispora</taxon>
    </lineage>
</organism>
<reference evidence="1 2" key="1">
    <citation type="submission" date="2018-08" db="EMBL/GenBank/DDBJ databases">
        <title>Genome and evolution of the arbuscular mycorrhizal fungus Diversispora epigaea (formerly Glomus versiforme) and its bacterial endosymbionts.</title>
        <authorList>
            <person name="Sun X."/>
            <person name="Fei Z."/>
            <person name="Harrison M."/>
        </authorList>
    </citation>
    <scope>NUCLEOTIDE SEQUENCE [LARGE SCALE GENOMIC DNA]</scope>
    <source>
        <strain evidence="1 2">IT104</strain>
    </source>
</reference>